<dbReference type="OrthoDB" id="1305100at2759"/>
<evidence type="ECO:0000256" key="1">
    <source>
        <dbReference type="SAM" id="MobiDB-lite"/>
    </source>
</evidence>
<feature type="region of interest" description="Disordered" evidence="1">
    <location>
        <begin position="1"/>
        <end position="42"/>
    </location>
</feature>
<proteinExistence type="predicted"/>
<dbReference type="KEGG" id="nta:107810128"/>
<dbReference type="RefSeq" id="XP_016490354.1">
    <property type="nucleotide sequence ID" value="XM_016634868.1"/>
</dbReference>
<gene>
    <name evidence="2" type="primary">LOC107810128</name>
</gene>
<accession>A0A1S4BNB2</accession>
<evidence type="ECO:0000313" key="2">
    <source>
        <dbReference type="RefSeq" id="XP_016490354.1"/>
    </source>
</evidence>
<protein>
    <submittedName>
        <fullName evidence="2">Uncharacterized protein</fullName>
    </submittedName>
</protein>
<dbReference type="Pfam" id="PF03004">
    <property type="entry name" value="Transposase_24"/>
    <property type="match status" value="1"/>
</dbReference>
<name>A0A1S4BNB2_TOBAC</name>
<organism evidence="2">
    <name type="scientific">Nicotiana tabacum</name>
    <name type="common">Common tobacco</name>
    <dbReference type="NCBI Taxonomy" id="4097"/>
    <lineage>
        <taxon>Eukaryota</taxon>
        <taxon>Viridiplantae</taxon>
        <taxon>Streptophyta</taxon>
        <taxon>Embryophyta</taxon>
        <taxon>Tracheophyta</taxon>
        <taxon>Spermatophyta</taxon>
        <taxon>Magnoliopsida</taxon>
        <taxon>eudicotyledons</taxon>
        <taxon>Gunneridae</taxon>
        <taxon>Pentapetalae</taxon>
        <taxon>asterids</taxon>
        <taxon>lamiids</taxon>
        <taxon>Solanales</taxon>
        <taxon>Solanaceae</taxon>
        <taxon>Nicotianoideae</taxon>
        <taxon>Nicotianeae</taxon>
        <taxon>Nicotiana</taxon>
    </lineage>
</organism>
<dbReference type="InterPro" id="IPR004252">
    <property type="entry name" value="Probable_transposase_24"/>
</dbReference>
<sequence length="312" mass="34868">MTNIPIPTTSPQQGDISSSDGPDHINQVQTSGHGSTLPINLEPSPIIPNQSNLIGEVKCSSTREPQTLLTIFPTGLERSREYSELFYWDSSINIVVWNQWDHRAAKRYNDFISKLKKNGVQRKSLPNDVRQSWMRRLKDPKCVEKSEINANNRYGNESGVATGTHTGGSISVGEYHKRLAIKMGRDPTPSEIYLHVHTQGNDGKSCVGEKSRIIHYQKILQQQTQSQSDIDKCKAYYEAAGVEKKRTVYGIGFQAKCYYVPNLRDSYGSGATSSATPSNAQSTPIGNMDELVTRLIHVLTDHIVHIIVERAR</sequence>
<feature type="compositionally biased region" description="Polar residues" evidence="1">
    <location>
        <begin position="1"/>
        <end position="38"/>
    </location>
</feature>
<dbReference type="PaxDb" id="4097-A0A1S4BNB2"/>
<reference evidence="2" key="1">
    <citation type="submission" date="2025-08" db="UniProtKB">
        <authorList>
            <consortium name="RefSeq"/>
        </authorList>
    </citation>
    <scope>IDENTIFICATION</scope>
</reference>
<dbReference type="STRING" id="4097.A0A1S4BNB2"/>
<dbReference type="AlphaFoldDB" id="A0A1S4BNB2"/>